<dbReference type="Pfam" id="PF00364">
    <property type="entry name" value="Biotin_lipoyl"/>
    <property type="match status" value="1"/>
</dbReference>
<dbReference type="PROSITE" id="PS00867">
    <property type="entry name" value="CPSASE_2"/>
    <property type="match status" value="1"/>
</dbReference>
<reference evidence="22" key="1">
    <citation type="journal article" date="2018" name="Nat. Microbiol.">
        <title>Leveraging single-cell genomics to expand the fungal tree of life.</title>
        <authorList>
            <person name="Ahrendt S.R."/>
            <person name="Quandt C.A."/>
            <person name="Ciobanu D."/>
            <person name="Clum A."/>
            <person name="Salamov A."/>
            <person name="Andreopoulos B."/>
            <person name="Cheng J.F."/>
            <person name="Woyke T."/>
            <person name="Pelin A."/>
            <person name="Henrissat B."/>
            <person name="Reynolds N.K."/>
            <person name="Benny G.L."/>
            <person name="Smith M.E."/>
            <person name="James T.Y."/>
            <person name="Grigoriev I.V."/>
        </authorList>
    </citation>
    <scope>NUCLEOTIDE SEQUENCE [LARGE SCALE GENOMIC DNA]</scope>
    <source>
        <strain evidence="22">ATCC 52028</strain>
    </source>
</reference>
<evidence type="ECO:0000256" key="1">
    <source>
        <dbReference type="ARBA" id="ARBA00001953"/>
    </source>
</evidence>
<keyword evidence="5 14" id="KW-0547">Nucleotide-binding</keyword>
<sequence length="2147" mass="233589">MAAPTQQDRTLRDFVHQQDGTRPLRSILLANNGLAAVKAVRSIRQWSYETFGDEHLIHLTALCTPDDLQSNAEFIRMVDHVVSVPGGPGNHNYANVALIVETASRYKVDAVWVGWGYASENPALPERLAMLERPVAFIGPGAAAMRLLGDKIASTLLAQSLGVPCVPWSGDHILLPNVAKYLARQRQRQQRGHPPPRAAAPPRPAATAEGLARAERIGFPIMIKASEGGGGKGMRLVRDPRDFEAAFGQVQHEVVGSPVFLMRVVEQARHLEIQVVADQHGDVITLFSRDCTLQRRHQKIIEQAPAVIAPPHVLRAMEAAAVKLAVAAGYTSLATLEYLYDPATTQFYFLEANPRLQVEHPTTEMITEVNLPAVQLMIAMGIPLGQMQDVCTLYSRPPSSLPLGKRPRPPGYRGFVIAARITAENPEAGFRPDTGKLLELNFRSNRRVWGYFSITSNGAVHMYGDSQFGHVFSYGESREESRKHLVLALKELSIRAAFRTTVPFLVQLLEHPAFVRNDVHTGWLDHLLTLPPARMLPSAGGARDPPDLRIAALVATTLLAWNTLRHNDTQLDYLLRRGVLPSQAVIQPLLTLRHVVQFIIDDVAFVMEVVKTSADCFALRPLAAAAPSATGAAGAPIVGVTPGIDAGQPQADWIHVILKSLADNSFLFIHLGTTYVQSHTDPSLLLSPSSGKITQYTQPDGAMISAGDVYCEIEVMKMILPLTAAIGGKLQILQNPGAIIRKGALLARVVMDDNENDNGGCQTTASRSSPASFSASELAVAHPAHQQWHKVRDQIKALCAGWTWLGDYFQILRHMFSLLRDPKVPFYEFQQCVSTMTLPQKKLAVFESLLHASLLNRPPEAEIELGQLERWVQQELPISMREGFQPLFERYRAGLSGHEFSVVQAILEDYRQIASDFAGPFETAYSALRERYQGSPSLLRDRLRIRAAHEQRQVLVKILLDFLHSDLDFCPYRTQLMPVMQALSSLDEQTHRKVVTRARELVRTLRQPPHVFRRAEMDRALRRSLEAAPDGPASPPAALSAAPGDGGIPAAARASFSILDLLPNFFDHADLRLRVTAFQVYIRHVLPMRQIAVAEAYRFWGRAAPPHAREPFLLWKFDALTAPPNTSTDTPAAASGHPAATPESPGGLPPDVVVGCMTWCPNLAAVGPLLEGILGIVPRTCLPTADTPANAPAKPLATMLTIALPHAQFAGMKDDAVSAQLSASVMPSIPLHLHHCLRVTFLLVRPSQIPHYFTASAARAAVVWMEDAAIRHVDPALARELELWRLKDYQLERLSTDGSRFHIYRGRHAALGDKDRIFVRALLYPPRPTQDLRHTFAREGDRLLSDIIGTLEVLGTATLRGAGHHLSIHILADLDMTLDEAANAISKLLLLHGPMLWHLRMPCADIRFRRLTPEGSPVRFMIDSTSGMSASIHVYREEAPGDHGGTSGGRARLVSLCGDDAPLHNKILPFQSPQGKTVLSSRRNLAQQMGTTFVYDFIDLFRRGVQGAWMHHPHRPATPSRGGAPEGNPVGPTPELAEMVVAQEMALDADGVLVPVRRAVGENTCGVVVWRMTLCTPECPSGRDVVVIANDITWQGGAMSVPEHELFAAASRYARQHRLPRLYLSANSGARMGVISAVMDKMQIAWNDPDDPDRGHAFLFLSDEDMAQLGAAAADVVQTEIVTYGSRSVHKITAVLGDRGSPIGVENLSGSAMIAAETAKAYESVFTITLVTCRSVGIGAYLARLGQRVVQVASAPLLLTGATALNKVLGRAVYTSNLQLGGPAVMGANGVSHVVVSNDFRGVKTMLQWLSYVPVPTDHVCQVPLPSPLLKGSPELTLSPGTPLVPSPILGGRPAVTDTRELLQQFFDPGSVLELMGHWASGIVTGRARLDRQACAYIAVDRQTHIETIPADPAIPHSQESRAPQPHGVLVPQAALKVATALRDANREGLPALIFADWRGFSGGQSDMYNQILKFGAMMVEALVGYRQPVLLYVVGELRGGAWAVLDTAINPDMMEMVAAPDAKGNVLEPEGLCSVKLRTPVLHHWMRRLDPVLSQGVLASAAAAAVAASAAATSANVTATTLTSPAAAEADRLEALHAAYQQVALTFADLHDGAARMLHTGVISAVVPLASSRDVLAARLRLRMAQ</sequence>
<evidence type="ECO:0000256" key="14">
    <source>
        <dbReference type="PROSITE-ProRule" id="PRU00409"/>
    </source>
</evidence>
<keyword evidence="8" id="KW-0443">Lipid metabolism</keyword>
<dbReference type="InterPro" id="IPR011762">
    <property type="entry name" value="COA_CT_N"/>
</dbReference>
<dbReference type="SUPFAM" id="SSF52440">
    <property type="entry name" value="PreATP-grasp domain"/>
    <property type="match status" value="1"/>
</dbReference>
<keyword evidence="11" id="KW-0511">Multifunctional enzyme</keyword>
<feature type="non-terminal residue" evidence="21">
    <location>
        <position position="2147"/>
    </location>
</feature>
<dbReference type="Gene3D" id="3.30.470.20">
    <property type="entry name" value="ATP-grasp fold, B domain"/>
    <property type="match status" value="1"/>
</dbReference>
<evidence type="ECO:0000256" key="7">
    <source>
        <dbReference type="ARBA" id="ARBA00022840"/>
    </source>
</evidence>
<evidence type="ECO:0000259" key="17">
    <source>
        <dbReference type="PROSITE" id="PS50975"/>
    </source>
</evidence>
<accession>A0A4P9XDA7</accession>
<evidence type="ECO:0000256" key="4">
    <source>
        <dbReference type="ARBA" id="ARBA00022598"/>
    </source>
</evidence>
<dbReference type="SMART" id="SM00878">
    <property type="entry name" value="Biotin_carb_C"/>
    <property type="match status" value="1"/>
</dbReference>
<keyword evidence="9" id="KW-0275">Fatty acid biosynthesis</keyword>
<keyword evidence="7 14" id="KW-0067">ATP-binding</keyword>
<dbReference type="GO" id="GO:0006633">
    <property type="term" value="P:fatty acid biosynthetic process"/>
    <property type="evidence" value="ECO:0007669"/>
    <property type="project" value="UniProtKB-KW"/>
</dbReference>
<dbReference type="PROSITE" id="PS50968">
    <property type="entry name" value="BIOTINYL_LIPOYL"/>
    <property type="match status" value="1"/>
</dbReference>
<dbReference type="PROSITE" id="PS50989">
    <property type="entry name" value="COA_CT_CTER"/>
    <property type="match status" value="1"/>
</dbReference>
<dbReference type="InterPro" id="IPR000089">
    <property type="entry name" value="Biotin_lipoyl"/>
</dbReference>
<dbReference type="GO" id="GO:0046872">
    <property type="term" value="F:metal ion binding"/>
    <property type="evidence" value="ECO:0007669"/>
    <property type="project" value="InterPro"/>
</dbReference>
<evidence type="ECO:0000313" key="21">
    <source>
        <dbReference type="EMBL" id="RKP03484.1"/>
    </source>
</evidence>
<dbReference type="Pfam" id="PF00289">
    <property type="entry name" value="Biotin_carb_N"/>
    <property type="match status" value="1"/>
</dbReference>
<evidence type="ECO:0000256" key="9">
    <source>
        <dbReference type="ARBA" id="ARBA00023160"/>
    </source>
</evidence>
<evidence type="ECO:0000256" key="3">
    <source>
        <dbReference type="ARBA" id="ARBA00022516"/>
    </source>
</evidence>
<feature type="domain" description="Biotin carboxylation" evidence="18">
    <location>
        <begin position="23"/>
        <end position="529"/>
    </location>
</feature>
<dbReference type="InterPro" id="IPR011053">
    <property type="entry name" value="Single_hybrid_motif"/>
</dbReference>
<dbReference type="GO" id="GO:0004075">
    <property type="term" value="F:biotin carboxylase activity"/>
    <property type="evidence" value="ECO:0007669"/>
    <property type="project" value="UniProtKB-EC"/>
</dbReference>
<dbReference type="Gene3D" id="2.40.50.100">
    <property type="match status" value="1"/>
</dbReference>
<dbReference type="EMBL" id="ML014122">
    <property type="protein sequence ID" value="RKP03484.1"/>
    <property type="molecule type" value="Genomic_DNA"/>
</dbReference>
<dbReference type="InterPro" id="IPR029045">
    <property type="entry name" value="ClpP/crotonase-like_dom_sf"/>
</dbReference>
<evidence type="ECO:0000256" key="12">
    <source>
        <dbReference type="ARBA" id="ARBA00048065"/>
    </source>
</evidence>
<dbReference type="FunFam" id="3.30.1490.20:FF:000003">
    <property type="entry name" value="acetyl-CoA carboxylase isoform X1"/>
    <property type="match status" value="1"/>
</dbReference>
<evidence type="ECO:0000256" key="11">
    <source>
        <dbReference type="ARBA" id="ARBA00023268"/>
    </source>
</evidence>
<dbReference type="InterPro" id="IPR049076">
    <property type="entry name" value="ACCA"/>
</dbReference>
<dbReference type="InterPro" id="IPR011054">
    <property type="entry name" value="Rudment_hybrid_motif"/>
</dbReference>
<dbReference type="UniPathway" id="UPA00655">
    <property type="reaction ID" value="UER00711"/>
</dbReference>
<dbReference type="PROSITE" id="PS00866">
    <property type="entry name" value="CPSASE_1"/>
    <property type="match status" value="1"/>
</dbReference>
<comment type="catalytic activity">
    <reaction evidence="12">
        <text>hydrogencarbonate + acetyl-CoA + ATP = malonyl-CoA + ADP + phosphate + H(+)</text>
        <dbReference type="Rhea" id="RHEA:11308"/>
        <dbReference type="ChEBI" id="CHEBI:15378"/>
        <dbReference type="ChEBI" id="CHEBI:17544"/>
        <dbReference type="ChEBI" id="CHEBI:30616"/>
        <dbReference type="ChEBI" id="CHEBI:43474"/>
        <dbReference type="ChEBI" id="CHEBI:57288"/>
        <dbReference type="ChEBI" id="CHEBI:57384"/>
        <dbReference type="ChEBI" id="CHEBI:456216"/>
        <dbReference type="EC" id="6.4.1.2"/>
    </reaction>
</comment>
<feature type="region of interest" description="Disordered" evidence="15">
    <location>
        <begin position="1512"/>
        <end position="1532"/>
    </location>
</feature>
<dbReference type="PANTHER" id="PTHR45728:SF3">
    <property type="entry name" value="ACETYL-COA CARBOXYLASE"/>
    <property type="match status" value="1"/>
</dbReference>
<dbReference type="InterPro" id="IPR011763">
    <property type="entry name" value="COA_CT_C"/>
</dbReference>
<comment type="cofactor">
    <cofactor evidence="1">
        <name>biotin</name>
        <dbReference type="ChEBI" id="CHEBI:57586"/>
    </cofactor>
</comment>
<dbReference type="PROSITE" id="PS50975">
    <property type="entry name" value="ATP_GRASP"/>
    <property type="match status" value="1"/>
</dbReference>
<evidence type="ECO:0000256" key="2">
    <source>
        <dbReference type="ARBA" id="ARBA00004956"/>
    </source>
</evidence>
<dbReference type="Pfam" id="PF08326">
    <property type="entry name" value="ACC_central"/>
    <property type="match status" value="1"/>
</dbReference>
<feature type="region of interest" description="Disordered" evidence="15">
    <location>
        <begin position="184"/>
        <end position="209"/>
    </location>
</feature>
<dbReference type="Gene3D" id="2.40.460.10">
    <property type="entry name" value="Biotin dependent carboxylase carboxyltransferase"/>
    <property type="match status" value="1"/>
</dbReference>
<dbReference type="InterPro" id="IPR016185">
    <property type="entry name" value="PreATP-grasp_dom_sf"/>
</dbReference>
<dbReference type="GO" id="GO:0003989">
    <property type="term" value="F:acetyl-CoA carboxylase activity"/>
    <property type="evidence" value="ECO:0007669"/>
    <property type="project" value="UniProtKB-EC"/>
</dbReference>
<evidence type="ECO:0000259" key="19">
    <source>
        <dbReference type="PROSITE" id="PS50980"/>
    </source>
</evidence>
<keyword evidence="22" id="KW-1185">Reference proteome</keyword>
<feature type="domain" description="CoA carboxyltransferase N-terminal" evidence="19">
    <location>
        <begin position="1472"/>
        <end position="1825"/>
    </location>
</feature>
<dbReference type="Gene3D" id="3.40.50.20">
    <property type="match status" value="1"/>
</dbReference>
<dbReference type="InterPro" id="IPR011764">
    <property type="entry name" value="Biotin_carboxylation_dom"/>
</dbReference>
<feature type="region of interest" description="Disordered" evidence="15">
    <location>
        <begin position="1125"/>
        <end position="1145"/>
    </location>
</feature>
<dbReference type="SUPFAM" id="SSF56059">
    <property type="entry name" value="Glutathione synthetase ATP-binding domain-like"/>
    <property type="match status" value="1"/>
</dbReference>
<feature type="compositionally biased region" description="Pro residues" evidence="15">
    <location>
        <begin position="193"/>
        <end position="204"/>
    </location>
</feature>
<keyword evidence="6" id="KW-0276">Fatty acid metabolism</keyword>
<evidence type="ECO:0000256" key="8">
    <source>
        <dbReference type="ARBA" id="ARBA00023098"/>
    </source>
</evidence>
<dbReference type="OrthoDB" id="14612at2759"/>
<dbReference type="PROSITE" id="PS50979">
    <property type="entry name" value="BC"/>
    <property type="match status" value="1"/>
</dbReference>
<dbReference type="InterPro" id="IPR005481">
    <property type="entry name" value="BC-like_N"/>
</dbReference>
<dbReference type="GO" id="GO:2001295">
    <property type="term" value="P:malonyl-CoA biosynthetic process"/>
    <property type="evidence" value="ECO:0007669"/>
    <property type="project" value="UniProtKB-UniPathway"/>
</dbReference>
<keyword evidence="3" id="KW-0444">Lipid biosynthesis</keyword>
<dbReference type="Proteomes" id="UP000274922">
    <property type="component" value="Unassembled WGS sequence"/>
</dbReference>
<dbReference type="SUPFAM" id="SSF52096">
    <property type="entry name" value="ClpP/crotonase"/>
    <property type="match status" value="2"/>
</dbReference>
<evidence type="ECO:0000259" key="20">
    <source>
        <dbReference type="PROSITE" id="PS50989"/>
    </source>
</evidence>
<feature type="domain" description="CoA carboxyltransferase C-terminal" evidence="20">
    <location>
        <begin position="1842"/>
        <end position="2147"/>
    </location>
</feature>
<gene>
    <name evidence="21" type="ORF">CXG81DRAFT_9489</name>
</gene>
<evidence type="ECO:0000259" key="16">
    <source>
        <dbReference type="PROSITE" id="PS50968"/>
    </source>
</evidence>
<evidence type="ECO:0000256" key="10">
    <source>
        <dbReference type="ARBA" id="ARBA00023267"/>
    </source>
</evidence>
<dbReference type="Pfam" id="PF02786">
    <property type="entry name" value="CPSase_L_D2"/>
    <property type="match status" value="1"/>
</dbReference>
<dbReference type="InterPro" id="IPR034733">
    <property type="entry name" value="AcCoA_carboxyl_beta"/>
</dbReference>
<evidence type="ECO:0000256" key="5">
    <source>
        <dbReference type="ARBA" id="ARBA00022741"/>
    </source>
</evidence>
<dbReference type="GO" id="GO:0005739">
    <property type="term" value="C:mitochondrion"/>
    <property type="evidence" value="ECO:0007669"/>
    <property type="project" value="TreeGrafter"/>
</dbReference>
<dbReference type="Gene3D" id="3.90.226.10">
    <property type="entry name" value="2-enoyl-CoA Hydratase, Chain A, domain 1"/>
    <property type="match status" value="2"/>
</dbReference>
<evidence type="ECO:0000256" key="15">
    <source>
        <dbReference type="SAM" id="MobiDB-lite"/>
    </source>
</evidence>
<feature type="domain" description="Lipoyl-binding" evidence="16">
    <location>
        <begin position="676"/>
        <end position="750"/>
    </location>
</feature>
<dbReference type="InterPro" id="IPR001882">
    <property type="entry name" value="Biotin_BS"/>
</dbReference>
<dbReference type="PROSITE" id="PS50980">
    <property type="entry name" value="COA_CT_NTER"/>
    <property type="match status" value="1"/>
</dbReference>
<feature type="domain" description="ATP-grasp" evidence="17">
    <location>
        <begin position="185"/>
        <end position="380"/>
    </location>
</feature>
<dbReference type="InterPro" id="IPR005479">
    <property type="entry name" value="CPAse_ATP-bd"/>
</dbReference>
<dbReference type="Gene3D" id="3.90.1770.10">
    <property type="entry name" value="PreATP-grasp domain"/>
    <property type="match status" value="1"/>
</dbReference>
<evidence type="ECO:0000256" key="6">
    <source>
        <dbReference type="ARBA" id="ARBA00022832"/>
    </source>
</evidence>
<dbReference type="Pfam" id="PF02785">
    <property type="entry name" value="Biotin_carb_C"/>
    <property type="match status" value="1"/>
</dbReference>
<dbReference type="InterPro" id="IPR013815">
    <property type="entry name" value="ATP_grasp_subdomain_1"/>
</dbReference>
<dbReference type="SUPFAM" id="SSF51230">
    <property type="entry name" value="Single hybrid motif"/>
    <property type="match status" value="1"/>
</dbReference>
<protein>
    <submittedName>
        <fullName evidence="21">Uncharacterized protein</fullName>
    </submittedName>
</protein>
<dbReference type="GO" id="GO:0005524">
    <property type="term" value="F:ATP binding"/>
    <property type="evidence" value="ECO:0007669"/>
    <property type="project" value="UniProtKB-UniRule"/>
</dbReference>
<evidence type="ECO:0000256" key="13">
    <source>
        <dbReference type="ARBA" id="ARBA00048600"/>
    </source>
</evidence>
<dbReference type="InterPro" id="IPR005482">
    <property type="entry name" value="Biotin_COase_C"/>
</dbReference>
<keyword evidence="4" id="KW-0436">Ligase</keyword>
<dbReference type="STRING" id="1555241.A0A4P9XDA7"/>
<dbReference type="InterPro" id="IPR011761">
    <property type="entry name" value="ATP-grasp"/>
</dbReference>
<dbReference type="SUPFAM" id="SSF51246">
    <property type="entry name" value="Rudiment single hybrid motif"/>
    <property type="match status" value="1"/>
</dbReference>
<keyword evidence="10" id="KW-0092">Biotin</keyword>
<dbReference type="FunFam" id="2.40.50.100:FF:000005">
    <property type="entry name" value="Acetyl-CoA carboxylase 1"/>
    <property type="match status" value="1"/>
</dbReference>
<name>A0A4P9XDA7_9FUNG</name>
<dbReference type="PROSITE" id="PS00188">
    <property type="entry name" value="BIOTIN"/>
    <property type="match status" value="1"/>
</dbReference>
<dbReference type="PANTHER" id="PTHR45728">
    <property type="entry name" value="ACETYL-COA CARBOXYLASE, ISOFORM A"/>
    <property type="match status" value="1"/>
</dbReference>
<dbReference type="InterPro" id="IPR013537">
    <property type="entry name" value="AcCoA_COase_cen"/>
</dbReference>
<proteinExistence type="predicted"/>
<comment type="pathway">
    <text evidence="2">Lipid metabolism; malonyl-CoA biosynthesis; malonyl-CoA from acetyl-CoA: step 1/1.</text>
</comment>
<dbReference type="Pfam" id="PF01039">
    <property type="entry name" value="Carboxyl_trans"/>
    <property type="match status" value="1"/>
</dbReference>
<comment type="catalytic activity">
    <reaction evidence="13">
        <text>N(6)-biotinyl-L-lysyl-[protein] + hydrogencarbonate + ATP = N(6)-carboxybiotinyl-L-lysyl-[protein] + ADP + phosphate + H(+)</text>
        <dbReference type="Rhea" id="RHEA:13501"/>
        <dbReference type="Rhea" id="RHEA-COMP:10505"/>
        <dbReference type="Rhea" id="RHEA-COMP:10506"/>
        <dbReference type="ChEBI" id="CHEBI:15378"/>
        <dbReference type="ChEBI" id="CHEBI:17544"/>
        <dbReference type="ChEBI" id="CHEBI:30616"/>
        <dbReference type="ChEBI" id="CHEBI:43474"/>
        <dbReference type="ChEBI" id="CHEBI:83144"/>
        <dbReference type="ChEBI" id="CHEBI:83145"/>
        <dbReference type="ChEBI" id="CHEBI:456216"/>
        <dbReference type="EC" id="6.3.4.14"/>
    </reaction>
</comment>
<dbReference type="Gene3D" id="3.30.1490.20">
    <property type="entry name" value="ATP-grasp fold, A domain"/>
    <property type="match status" value="1"/>
</dbReference>
<dbReference type="CDD" id="cd06850">
    <property type="entry name" value="biotinyl_domain"/>
    <property type="match status" value="1"/>
</dbReference>
<evidence type="ECO:0000313" key="22">
    <source>
        <dbReference type="Proteomes" id="UP000274922"/>
    </source>
</evidence>
<organism evidence="21 22">
    <name type="scientific">Caulochytrium protostelioides</name>
    <dbReference type="NCBI Taxonomy" id="1555241"/>
    <lineage>
        <taxon>Eukaryota</taxon>
        <taxon>Fungi</taxon>
        <taxon>Fungi incertae sedis</taxon>
        <taxon>Chytridiomycota</taxon>
        <taxon>Chytridiomycota incertae sedis</taxon>
        <taxon>Chytridiomycetes</taxon>
        <taxon>Caulochytriales</taxon>
        <taxon>Caulochytriaceae</taxon>
        <taxon>Caulochytrium</taxon>
    </lineage>
</organism>
<evidence type="ECO:0000259" key="18">
    <source>
        <dbReference type="PROSITE" id="PS50979"/>
    </source>
</evidence>